<dbReference type="EMBL" id="JDYK01000004">
    <property type="protein sequence ID" value="EWS81907.1"/>
    <property type="molecule type" value="Genomic_DNA"/>
</dbReference>
<dbReference type="Proteomes" id="UP000023067">
    <property type="component" value="Unassembled WGS sequence"/>
</dbReference>
<accession>Z9JVU9</accession>
<organism evidence="2 3">
    <name type="scientific">Brachybacterium phenoliresistens</name>
    <dbReference type="NCBI Taxonomy" id="396014"/>
    <lineage>
        <taxon>Bacteria</taxon>
        <taxon>Bacillati</taxon>
        <taxon>Actinomycetota</taxon>
        <taxon>Actinomycetes</taxon>
        <taxon>Micrococcales</taxon>
        <taxon>Dermabacteraceae</taxon>
        <taxon>Brachybacterium</taxon>
    </lineage>
</organism>
<evidence type="ECO:0000256" key="1">
    <source>
        <dbReference type="RuleBase" id="RU000363"/>
    </source>
</evidence>
<dbReference type="PRINTS" id="PR00080">
    <property type="entry name" value="SDRFAMILY"/>
</dbReference>
<comment type="caution">
    <text evidence="2">The sequence shown here is derived from an EMBL/GenBank/DDBJ whole genome shotgun (WGS) entry which is preliminary data.</text>
</comment>
<dbReference type="InterPro" id="IPR036291">
    <property type="entry name" value="NAD(P)-bd_dom_sf"/>
</dbReference>
<dbReference type="RefSeq" id="WP_038371241.1">
    <property type="nucleotide sequence ID" value="NZ_BAAAOW010000003.1"/>
</dbReference>
<dbReference type="GO" id="GO:0016491">
    <property type="term" value="F:oxidoreductase activity"/>
    <property type="evidence" value="ECO:0007669"/>
    <property type="project" value="TreeGrafter"/>
</dbReference>
<dbReference type="OrthoDB" id="517007at2"/>
<dbReference type="Pfam" id="PF00106">
    <property type="entry name" value="adh_short"/>
    <property type="match status" value="1"/>
</dbReference>
<dbReference type="HOGENOM" id="CLU_010194_9_0_11"/>
<dbReference type="AlphaFoldDB" id="Z9JVU9"/>
<proteinExistence type="inferred from homology"/>
<sequence length="245" mass="24888">MSTALITGSTRGIGRALAQLLLTEGEDVIVTGRDAAGVDAAVRELGSSPGDGRGRVTGLVLDVTDEDSVAAAASAVAASAGHLDVLVNNAGILPEATDADPAAAVDPAMVRRTFATNVLGAAAMIDAFLPLLREAPGGRIVNVSSRMGSLQDQLDPASPYFGTVIPAYQASKAALNSLTVGLSKTLSESGIGVVAVCPGFVRTDLTPMSRAQAPLEPEDAARVLLRAIRAEDTGTFTDAEGPVPW</sequence>
<dbReference type="PRINTS" id="PR00081">
    <property type="entry name" value="GDHRDH"/>
</dbReference>
<dbReference type="SUPFAM" id="SSF51735">
    <property type="entry name" value="NAD(P)-binding Rossmann-fold domains"/>
    <property type="match status" value="1"/>
</dbReference>
<evidence type="ECO:0000313" key="2">
    <source>
        <dbReference type="EMBL" id="EWS81907.1"/>
    </source>
</evidence>
<dbReference type="STRING" id="396014.BF93_13840"/>
<evidence type="ECO:0000313" key="3">
    <source>
        <dbReference type="Proteomes" id="UP000023067"/>
    </source>
</evidence>
<dbReference type="PANTHER" id="PTHR43544:SF32">
    <property type="entry name" value="CHAIN DEHYDROGENASE, PUTATIVE (AFU_ORTHOLOGUE AFUA_5G01530)-RELATED"/>
    <property type="match status" value="1"/>
</dbReference>
<keyword evidence="3" id="KW-1185">Reference proteome</keyword>
<dbReference type="GO" id="GO:0019748">
    <property type="term" value="P:secondary metabolic process"/>
    <property type="evidence" value="ECO:0007669"/>
    <property type="project" value="TreeGrafter"/>
</dbReference>
<dbReference type="InterPro" id="IPR002347">
    <property type="entry name" value="SDR_fam"/>
</dbReference>
<dbReference type="GO" id="GO:0005737">
    <property type="term" value="C:cytoplasm"/>
    <property type="evidence" value="ECO:0007669"/>
    <property type="project" value="TreeGrafter"/>
</dbReference>
<dbReference type="eggNOG" id="COG1028">
    <property type="taxonomic scope" value="Bacteria"/>
</dbReference>
<reference evidence="2 3" key="1">
    <citation type="submission" date="2014-02" db="EMBL/GenBank/DDBJ databases">
        <title>Genome sequence of Brachybacterium phenoliresistens strain W13A50.</title>
        <authorList>
            <person name="Wang X."/>
        </authorList>
    </citation>
    <scope>NUCLEOTIDE SEQUENCE [LARGE SCALE GENOMIC DNA]</scope>
    <source>
        <strain evidence="2 3">W13A50</strain>
    </source>
</reference>
<comment type="similarity">
    <text evidence="1">Belongs to the short-chain dehydrogenases/reductases (SDR) family.</text>
</comment>
<gene>
    <name evidence="2" type="ORF">BF93_13840</name>
</gene>
<protein>
    <submittedName>
        <fullName evidence="2">Short-chain dehydrogenase</fullName>
    </submittedName>
</protein>
<name>Z9JVU9_9MICO</name>
<dbReference type="InterPro" id="IPR051468">
    <property type="entry name" value="Fungal_SecMetab_SDRs"/>
</dbReference>
<dbReference type="Gene3D" id="3.40.50.720">
    <property type="entry name" value="NAD(P)-binding Rossmann-like Domain"/>
    <property type="match status" value="1"/>
</dbReference>
<dbReference type="PATRIC" id="fig|396014.3.peg.1119"/>
<dbReference type="PANTHER" id="PTHR43544">
    <property type="entry name" value="SHORT-CHAIN DEHYDROGENASE/REDUCTASE"/>
    <property type="match status" value="1"/>
</dbReference>